<organism evidence="11 12">
    <name type="scientific">Aspergillus cavernicola</name>
    <dbReference type="NCBI Taxonomy" id="176166"/>
    <lineage>
        <taxon>Eukaryota</taxon>
        <taxon>Fungi</taxon>
        <taxon>Dikarya</taxon>
        <taxon>Ascomycota</taxon>
        <taxon>Pezizomycotina</taxon>
        <taxon>Eurotiomycetes</taxon>
        <taxon>Eurotiomycetidae</taxon>
        <taxon>Eurotiales</taxon>
        <taxon>Aspergillaceae</taxon>
        <taxon>Aspergillus</taxon>
        <taxon>Aspergillus subgen. Nidulantes</taxon>
    </lineage>
</organism>
<dbReference type="GO" id="GO:0016301">
    <property type="term" value="F:kinase activity"/>
    <property type="evidence" value="ECO:0007669"/>
    <property type="project" value="UniProtKB-KW"/>
</dbReference>
<dbReference type="EC" id="2.7.11.1" evidence="1"/>
<keyword evidence="3" id="KW-0808">Transferase</keyword>
<protein>
    <recommendedName>
        <fullName evidence="1">non-specific serine/threonine protein kinase</fullName>
        <ecNumber evidence="1">2.7.11.1</ecNumber>
    </recommendedName>
</protein>
<evidence type="ECO:0000256" key="9">
    <source>
        <dbReference type="PROSITE-ProRule" id="PRU10141"/>
    </source>
</evidence>
<evidence type="ECO:0000256" key="1">
    <source>
        <dbReference type="ARBA" id="ARBA00012513"/>
    </source>
</evidence>
<keyword evidence="4 9" id="KW-0547">Nucleotide-binding</keyword>
<evidence type="ECO:0000256" key="6">
    <source>
        <dbReference type="ARBA" id="ARBA00022840"/>
    </source>
</evidence>
<dbReference type="PROSITE" id="PS00107">
    <property type="entry name" value="PROTEIN_KINASE_ATP"/>
    <property type="match status" value="1"/>
</dbReference>
<dbReference type="InterPro" id="IPR017441">
    <property type="entry name" value="Protein_kinase_ATP_BS"/>
</dbReference>
<dbReference type="Proteomes" id="UP001610335">
    <property type="component" value="Unassembled WGS sequence"/>
</dbReference>
<keyword evidence="6 9" id="KW-0067">ATP-binding</keyword>
<evidence type="ECO:0000259" key="10">
    <source>
        <dbReference type="PROSITE" id="PS50011"/>
    </source>
</evidence>
<dbReference type="PANTHER" id="PTHR47634:SF9">
    <property type="entry name" value="PROTEIN KINASE DOMAIN-CONTAINING PROTEIN-RELATED"/>
    <property type="match status" value="1"/>
</dbReference>
<keyword evidence="5 11" id="KW-0418">Kinase</keyword>
<dbReference type="Gene3D" id="1.10.510.10">
    <property type="entry name" value="Transferase(Phosphotransferase) domain 1"/>
    <property type="match status" value="1"/>
</dbReference>
<evidence type="ECO:0000256" key="4">
    <source>
        <dbReference type="ARBA" id="ARBA00022741"/>
    </source>
</evidence>
<dbReference type="Pfam" id="PF00069">
    <property type="entry name" value="Pkinase"/>
    <property type="match status" value="2"/>
</dbReference>
<dbReference type="InterPro" id="IPR011009">
    <property type="entry name" value="Kinase-like_dom_sf"/>
</dbReference>
<keyword evidence="12" id="KW-1185">Reference proteome</keyword>
<comment type="catalytic activity">
    <reaction evidence="8">
        <text>L-seryl-[protein] + ATP = O-phospho-L-seryl-[protein] + ADP + H(+)</text>
        <dbReference type="Rhea" id="RHEA:17989"/>
        <dbReference type="Rhea" id="RHEA-COMP:9863"/>
        <dbReference type="Rhea" id="RHEA-COMP:11604"/>
        <dbReference type="ChEBI" id="CHEBI:15378"/>
        <dbReference type="ChEBI" id="CHEBI:29999"/>
        <dbReference type="ChEBI" id="CHEBI:30616"/>
        <dbReference type="ChEBI" id="CHEBI:83421"/>
        <dbReference type="ChEBI" id="CHEBI:456216"/>
        <dbReference type="EC" id="2.7.11.1"/>
    </reaction>
</comment>
<sequence length="430" mass="48476">MFAATSQLILRRVIVSWSIPQLSTTCSSASFSTLPPMDQFPYTATVDAEPLHRYQKGGYHPVTLGSFLRNRRYKILHKLGWGGYSTVWAARDHRAQTYVAIKICISERENDEANQELNVMTRLGSIHPSPRHVVRLLDDFDLMGPNGTHKCLVLELLGPSIPETIDVRFPDGRLPGKLAKTIAKQALIGLDTLHQHNIGHGDIHTGNLAFTVPCVNNVSEEEFIKILGKPGIGPVRRSDGKDLEPGVPDYIVRPASYRSHFWSSSNSVKIVDLGESFLPTTIPQTLHTPLPVRAPEVIFGERLDYRVDLWSMGCMLFELFVGQPPFDSFLLTPKILVGQMQEMTSDALPERWQNSWRTMDDKSAAEISGPTLQEWLDDMYFDGERNEDLTKEDIVRLGEIIRKLLRFESSTRVSAREILNDPWFSCGPHS</sequence>
<evidence type="ECO:0000313" key="12">
    <source>
        <dbReference type="Proteomes" id="UP001610335"/>
    </source>
</evidence>
<comment type="caution">
    <text evidence="11">The sequence shown here is derived from an EMBL/GenBank/DDBJ whole genome shotgun (WGS) entry which is preliminary data.</text>
</comment>
<reference evidence="11 12" key="1">
    <citation type="submission" date="2024-07" db="EMBL/GenBank/DDBJ databases">
        <title>Section-level genome sequencing and comparative genomics of Aspergillus sections Usti and Cavernicolus.</title>
        <authorList>
            <consortium name="Lawrence Berkeley National Laboratory"/>
            <person name="Nybo J.L."/>
            <person name="Vesth T.C."/>
            <person name="Theobald S."/>
            <person name="Frisvad J.C."/>
            <person name="Larsen T.O."/>
            <person name="Kjaerboelling I."/>
            <person name="Rothschild-Mancinelli K."/>
            <person name="Lyhne E.K."/>
            <person name="Kogle M.E."/>
            <person name="Barry K."/>
            <person name="Clum A."/>
            <person name="Na H."/>
            <person name="Ledsgaard L."/>
            <person name="Lin J."/>
            <person name="Lipzen A."/>
            <person name="Kuo A."/>
            <person name="Riley R."/>
            <person name="Mondo S."/>
            <person name="LaButti K."/>
            <person name="Haridas S."/>
            <person name="Pangalinan J."/>
            <person name="Salamov A.A."/>
            <person name="Simmons B.A."/>
            <person name="Magnuson J.K."/>
            <person name="Chen J."/>
            <person name="Drula E."/>
            <person name="Henrissat B."/>
            <person name="Wiebenga A."/>
            <person name="Lubbers R.J."/>
            <person name="Gomes A.C."/>
            <person name="Makela M.R."/>
            <person name="Stajich J."/>
            <person name="Grigoriev I.V."/>
            <person name="Mortensen U.H."/>
            <person name="De vries R.P."/>
            <person name="Baker S.E."/>
            <person name="Andersen M.R."/>
        </authorList>
    </citation>
    <scope>NUCLEOTIDE SEQUENCE [LARGE SCALE GENOMIC DNA]</scope>
    <source>
        <strain evidence="11 12">CBS 600.67</strain>
    </source>
</reference>
<dbReference type="InterPro" id="IPR000719">
    <property type="entry name" value="Prot_kinase_dom"/>
</dbReference>
<evidence type="ECO:0000313" key="11">
    <source>
        <dbReference type="EMBL" id="KAL2824248.1"/>
    </source>
</evidence>
<dbReference type="PANTHER" id="PTHR47634">
    <property type="entry name" value="PROTEIN KINASE DOMAIN-CONTAINING PROTEIN-RELATED"/>
    <property type="match status" value="1"/>
</dbReference>
<dbReference type="EMBL" id="JBFXLS010000045">
    <property type="protein sequence ID" value="KAL2824248.1"/>
    <property type="molecule type" value="Genomic_DNA"/>
</dbReference>
<gene>
    <name evidence="11" type="ORF">BDW59DRAFT_87392</name>
</gene>
<evidence type="ECO:0000256" key="7">
    <source>
        <dbReference type="ARBA" id="ARBA00047899"/>
    </source>
</evidence>
<comment type="catalytic activity">
    <reaction evidence="7">
        <text>L-threonyl-[protein] + ATP = O-phospho-L-threonyl-[protein] + ADP + H(+)</text>
        <dbReference type="Rhea" id="RHEA:46608"/>
        <dbReference type="Rhea" id="RHEA-COMP:11060"/>
        <dbReference type="Rhea" id="RHEA-COMP:11605"/>
        <dbReference type="ChEBI" id="CHEBI:15378"/>
        <dbReference type="ChEBI" id="CHEBI:30013"/>
        <dbReference type="ChEBI" id="CHEBI:30616"/>
        <dbReference type="ChEBI" id="CHEBI:61977"/>
        <dbReference type="ChEBI" id="CHEBI:456216"/>
        <dbReference type="EC" id="2.7.11.1"/>
    </reaction>
</comment>
<feature type="domain" description="Protein kinase" evidence="10">
    <location>
        <begin position="73"/>
        <end position="424"/>
    </location>
</feature>
<evidence type="ECO:0000256" key="3">
    <source>
        <dbReference type="ARBA" id="ARBA00022679"/>
    </source>
</evidence>
<feature type="binding site" evidence="9">
    <location>
        <position position="102"/>
    </location>
    <ligand>
        <name>ATP</name>
        <dbReference type="ChEBI" id="CHEBI:30616"/>
    </ligand>
</feature>
<dbReference type="PROSITE" id="PS50011">
    <property type="entry name" value="PROTEIN_KINASE_DOM"/>
    <property type="match status" value="1"/>
</dbReference>
<evidence type="ECO:0000256" key="2">
    <source>
        <dbReference type="ARBA" id="ARBA00022527"/>
    </source>
</evidence>
<dbReference type="SUPFAM" id="SSF56112">
    <property type="entry name" value="Protein kinase-like (PK-like)"/>
    <property type="match status" value="1"/>
</dbReference>
<proteinExistence type="predicted"/>
<evidence type="ECO:0000256" key="8">
    <source>
        <dbReference type="ARBA" id="ARBA00048679"/>
    </source>
</evidence>
<dbReference type="SMART" id="SM00220">
    <property type="entry name" value="S_TKc"/>
    <property type="match status" value="1"/>
</dbReference>
<name>A0ABR4IBI8_9EURO</name>
<dbReference type="InterPro" id="IPR051334">
    <property type="entry name" value="SRPK"/>
</dbReference>
<keyword evidence="2" id="KW-0723">Serine/threonine-protein kinase</keyword>
<evidence type="ECO:0000256" key="5">
    <source>
        <dbReference type="ARBA" id="ARBA00022777"/>
    </source>
</evidence>
<accession>A0ABR4IBI8</accession>
<dbReference type="Gene3D" id="3.30.200.20">
    <property type="entry name" value="Phosphorylase Kinase, domain 1"/>
    <property type="match status" value="1"/>
</dbReference>